<dbReference type="GO" id="GO:0006313">
    <property type="term" value="P:DNA transposition"/>
    <property type="evidence" value="ECO:0007669"/>
    <property type="project" value="InterPro"/>
</dbReference>
<reference evidence="1 2" key="1">
    <citation type="submission" date="2018-01" db="EMBL/GenBank/DDBJ databases">
        <title>Metagenomic assembled genomes from two thermal pools in the Uzon Caldera, Kamchatka, Russia.</title>
        <authorList>
            <person name="Wilkins L."/>
            <person name="Ettinger C."/>
        </authorList>
    </citation>
    <scope>NUCLEOTIDE SEQUENCE [LARGE SCALE GENOMIC DNA]</scope>
    <source>
        <strain evidence="1">ZAV-05</strain>
    </source>
</reference>
<proteinExistence type="predicted"/>
<protein>
    <submittedName>
        <fullName evidence="1">Transposase</fullName>
    </submittedName>
</protein>
<accession>A0A2J6WPM9</accession>
<dbReference type="AlphaFoldDB" id="A0A2J6WPM9"/>
<evidence type="ECO:0000313" key="1">
    <source>
        <dbReference type="EMBL" id="PMP72354.1"/>
    </source>
</evidence>
<gene>
    <name evidence="1" type="ORF">C0187_01620</name>
</gene>
<dbReference type="SUPFAM" id="SSF48295">
    <property type="entry name" value="TrpR-like"/>
    <property type="match status" value="1"/>
</dbReference>
<name>A0A2J6WPM9_9BACT</name>
<dbReference type="Gene3D" id="1.10.10.10">
    <property type="entry name" value="Winged helix-like DNA-binding domain superfamily/Winged helix DNA-binding domain"/>
    <property type="match status" value="1"/>
</dbReference>
<organism evidence="1 2">
    <name type="scientific">Calditerrivibrio nitroreducens</name>
    <dbReference type="NCBI Taxonomy" id="477976"/>
    <lineage>
        <taxon>Bacteria</taxon>
        <taxon>Pseudomonadati</taxon>
        <taxon>Deferribacterota</taxon>
        <taxon>Deferribacteres</taxon>
        <taxon>Deferribacterales</taxon>
        <taxon>Calditerrivibrionaceae</taxon>
    </lineage>
</organism>
<dbReference type="GO" id="GO:0043565">
    <property type="term" value="F:sequence-specific DNA binding"/>
    <property type="evidence" value="ECO:0007669"/>
    <property type="project" value="InterPro"/>
</dbReference>
<comment type="caution">
    <text evidence="1">The sequence shown here is derived from an EMBL/GenBank/DDBJ whole genome shotgun (WGS) entry which is preliminary data.</text>
</comment>
<dbReference type="InterPro" id="IPR002514">
    <property type="entry name" value="Transposase_8"/>
</dbReference>
<dbReference type="GO" id="GO:0004803">
    <property type="term" value="F:transposase activity"/>
    <property type="evidence" value="ECO:0007669"/>
    <property type="project" value="InterPro"/>
</dbReference>
<dbReference type="Pfam" id="PF01527">
    <property type="entry name" value="HTH_Tnp_1"/>
    <property type="match status" value="1"/>
</dbReference>
<dbReference type="EMBL" id="PNIN01000023">
    <property type="protein sequence ID" value="PMP72354.1"/>
    <property type="molecule type" value="Genomic_DNA"/>
</dbReference>
<dbReference type="Proteomes" id="UP000242881">
    <property type="component" value="Unassembled WGS sequence"/>
</dbReference>
<dbReference type="InterPro" id="IPR036388">
    <property type="entry name" value="WH-like_DNA-bd_sf"/>
</dbReference>
<dbReference type="InterPro" id="IPR010921">
    <property type="entry name" value="Trp_repressor/repl_initiator"/>
</dbReference>
<sequence>MAIVLEGLKEKRSVAEICREHKISQTLYYKWRDKFLESGKRGLINGSYDDNHYRAEIERLQKIMASRPYR</sequence>
<evidence type="ECO:0000313" key="2">
    <source>
        <dbReference type="Proteomes" id="UP000242881"/>
    </source>
</evidence>